<dbReference type="GO" id="GO:0006368">
    <property type="term" value="P:transcription elongation by RNA polymerase II"/>
    <property type="evidence" value="ECO:0007669"/>
    <property type="project" value="InterPro"/>
</dbReference>
<dbReference type="AlphaFoldDB" id="A0A6M2DQM9"/>
<dbReference type="GO" id="GO:0042795">
    <property type="term" value="P:snRNA transcription by RNA polymerase II"/>
    <property type="evidence" value="ECO:0007669"/>
    <property type="project" value="TreeGrafter"/>
</dbReference>
<sequence length="799" mass="88276">MAELCPGDTYSLSSKKSCNDDIEYIFVKLTDSAYRAIQEYQRNQSRISATPAIQLQENGGHLSIPSAPQSFRGAGSSPSAGANGNTPQQSQQQVTFSFTLSSNADIEGPQGSFECVQRRADRLDSLGALARKMRIHANEDVYEATRHRMAVAEENQKNKCTREIKPDQTDIGRKVKVKQLPQRPMNSIKPLTMVHPFHQSSSVANGLSRHSNNNNRQPPGSSPPPVSNLGRPAPLGVLGQQQGLGSNGDSSNGINGTGNAKNGRISHVGRTNAPKSDVMRRPIKERLIHLLALRPYKKPELYSRINQEGIKEREKNCIATILKQISTMRDNTYHLRRVIWNDVHDDWPFYTMDERALMKRRKPQNLTPPTSSDGGSSGSGQSPSSTHAGSPPQAISGNGGGPGKRQASSLRDHHSGSAYDTGGGGWDGGVAPKKQRISHFRKPPINTENNNNGINSGSLYNRPSPPMENGNGYGNNVAAVGVTENGYRRNVTDSRESSNMNPRSREDIIRNNPLSSSFISAGNNGSNNNNSNSINNGFHSSLNGVASQNGGGDDENLEPQIANGRTGNSNNIKKSLQHYSDTSNNSLSFGVIRDPKTMGLGFDRNSENQYSNGGYQAGDRQANSKNDDKKRNKTFLKSSSPSTVIGHFNTQTGALNSNSSPSTLSERLSDNAEVSQKTSDCEPPQFDFSSEYTRIQSIDQRRKYKREFDENYDEYRDLHNAVDQVAQRFVALEERLRSVQPDSQEYKDIKRQIVTEYNQHLQDSRHTAKLNRYQYLHHKLSHIKRLVVAYDNEVKCKPV</sequence>
<evidence type="ECO:0000256" key="7">
    <source>
        <dbReference type="SAM" id="MobiDB-lite"/>
    </source>
</evidence>
<evidence type="ECO:0000256" key="1">
    <source>
        <dbReference type="ARBA" id="ARBA00004123"/>
    </source>
</evidence>
<feature type="region of interest" description="Disordered" evidence="7">
    <location>
        <begin position="200"/>
        <end position="278"/>
    </location>
</feature>
<protein>
    <submittedName>
        <fullName evidence="9">Putative rna polymerase ii elongation factor ell</fullName>
    </submittedName>
</protein>
<feature type="region of interest" description="Disordered" evidence="7">
    <location>
        <begin position="489"/>
        <end position="508"/>
    </location>
</feature>
<reference evidence="9" key="1">
    <citation type="submission" date="2020-03" db="EMBL/GenBank/DDBJ databases">
        <title>Transcriptomic Profiling of the Digestive Tract of the Rat Flea, Xenopsylla cheopis, Following Blood Feeding and Infection with Yersinia pestis.</title>
        <authorList>
            <person name="Bland D.M."/>
            <person name="Martens C.A."/>
            <person name="Virtaneva K."/>
            <person name="Kanakabandi K."/>
            <person name="Long D."/>
            <person name="Rosenke R."/>
            <person name="Saturday G.A."/>
            <person name="Hoyt F.H."/>
            <person name="Bruno D.P."/>
            <person name="Ribeiro J.M.C."/>
            <person name="Hinnebusch J."/>
        </authorList>
    </citation>
    <scope>NUCLEOTIDE SEQUENCE</scope>
</reference>
<dbReference type="Gene3D" id="1.10.10.2670">
    <property type="entry name" value="E3 ubiquitin-protein ligase"/>
    <property type="match status" value="1"/>
</dbReference>
<keyword evidence="9" id="KW-0648">Protein biosynthesis</keyword>
<dbReference type="PANTHER" id="PTHR23288:SF17">
    <property type="entry name" value="RNA POLYMERASE II ELONGATION FACTOR ELL"/>
    <property type="match status" value="1"/>
</dbReference>
<name>A0A6M2DQM9_XENCH</name>
<feature type="region of interest" description="Disordered" evidence="7">
    <location>
        <begin position="519"/>
        <end position="576"/>
    </location>
</feature>
<feature type="domain" description="OCEL" evidence="8">
    <location>
        <begin position="686"/>
        <end position="795"/>
    </location>
</feature>
<proteinExistence type="inferred from homology"/>
<dbReference type="SUPFAM" id="SSF46785">
    <property type="entry name" value="Winged helix' DNA-binding domain"/>
    <property type="match status" value="1"/>
</dbReference>
<dbReference type="Pfam" id="PF07303">
    <property type="entry name" value="Occludin_ELL"/>
    <property type="match status" value="1"/>
</dbReference>
<evidence type="ECO:0000256" key="3">
    <source>
        <dbReference type="ARBA" id="ARBA00023015"/>
    </source>
</evidence>
<dbReference type="InterPro" id="IPR042065">
    <property type="entry name" value="E3_ELL-like"/>
</dbReference>
<dbReference type="InterPro" id="IPR036390">
    <property type="entry name" value="WH_DNA-bd_sf"/>
</dbReference>
<dbReference type="GO" id="GO:0008023">
    <property type="term" value="C:transcription elongation factor complex"/>
    <property type="evidence" value="ECO:0007669"/>
    <property type="project" value="InterPro"/>
</dbReference>
<dbReference type="GO" id="GO:0003746">
    <property type="term" value="F:translation elongation factor activity"/>
    <property type="evidence" value="ECO:0007669"/>
    <property type="project" value="UniProtKB-KW"/>
</dbReference>
<feature type="compositionally biased region" description="Low complexity" evidence="7">
    <location>
        <begin position="519"/>
        <end position="541"/>
    </location>
</feature>
<feature type="region of interest" description="Disordered" evidence="7">
    <location>
        <begin position="360"/>
        <end position="472"/>
    </location>
</feature>
<feature type="region of interest" description="Disordered" evidence="7">
    <location>
        <begin position="153"/>
        <end position="187"/>
    </location>
</feature>
<dbReference type="InterPro" id="IPR010844">
    <property type="entry name" value="Occludin_ELL"/>
</dbReference>
<keyword evidence="9" id="KW-0251">Elongation factor</keyword>
<evidence type="ECO:0000256" key="5">
    <source>
        <dbReference type="ARBA" id="ARBA00023242"/>
    </source>
</evidence>
<dbReference type="GO" id="GO:0032968">
    <property type="term" value="P:positive regulation of transcription elongation by RNA polymerase II"/>
    <property type="evidence" value="ECO:0007669"/>
    <property type="project" value="TreeGrafter"/>
</dbReference>
<feature type="compositionally biased region" description="Low complexity" evidence="7">
    <location>
        <begin position="235"/>
        <end position="258"/>
    </location>
</feature>
<feature type="compositionally biased region" description="Low complexity" evidence="7">
    <location>
        <begin position="445"/>
        <end position="458"/>
    </location>
</feature>
<feature type="region of interest" description="Disordered" evidence="7">
    <location>
        <begin position="600"/>
        <end position="686"/>
    </location>
</feature>
<evidence type="ECO:0000313" key="9">
    <source>
        <dbReference type="EMBL" id="NOV48204.1"/>
    </source>
</evidence>
<feature type="compositionally biased region" description="Polar residues" evidence="7">
    <location>
        <begin position="563"/>
        <end position="576"/>
    </location>
</feature>
<feature type="compositionally biased region" description="Basic and acidic residues" evidence="7">
    <location>
        <begin position="153"/>
        <end position="173"/>
    </location>
</feature>
<dbReference type="PROSITE" id="PS51980">
    <property type="entry name" value="OCEL"/>
    <property type="match status" value="1"/>
</dbReference>
<organism evidence="9">
    <name type="scientific">Xenopsylla cheopis</name>
    <name type="common">Oriental rat flea</name>
    <name type="synonym">Pulex cheopis</name>
    <dbReference type="NCBI Taxonomy" id="163159"/>
    <lineage>
        <taxon>Eukaryota</taxon>
        <taxon>Metazoa</taxon>
        <taxon>Ecdysozoa</taxon>
        <taxon>Arthropoda</taxon>
        <taxon>Hexapoda</taxon>
        <taxon>Insecta</taxon>
        <taxon>Pterygota</taxon>
        <taxon>Neoptera</taxon>
        <taxon>Endopterygota</taxon>
        <taxon>Siphonaptera</taxon>
        <taxon>Pulicidae</taxon>
        <taxon>Xenopsyllinae</taxon>
        <taxon>Xenopsylla</taxon>
    </lineage>
</organism>
<dbReference type="Gene3D" id="6.10.140.340">
    <property type="match status" value="1"/>
</dbReference>
<dbReference type="PANTHER" id="PTHR23288">
    <property type="entry name" value="OCCLUDIN AND RNA POLYMERASE II ELONGATION FACTOR ELL"/>
    <property type="match status" value="1"/>
</dbReference>
<dbReference type="SUPFAM" id="SSF144292">
    <property type="entry name" value="occludin/ELL-like"/>
    <property type="match status" value="1"/>
</dbReference>
<feature type="region of interest" description="Disordered" evidence="7">
    <location>
        <begin position="59"/>
        <end position="93"/>
    </location>
</feature>
<feature type="compositionally biased region" description="Polar residues" evidence="7">
    <location>
        <begin position="635"/>
        <end position="678"/>
    </location>
</feature>
<dbReference type="InterPro" id="IPR019464">
    <property type="entry name" value="ELL_N"/>
</dbReference>
<evidence type="ECO:0000256" key="2">
    <source>
        <dbReference type="ARBA" id="ARBA00009171"/>
    </source>
</evidence>
<evidence type="ECO:0000256" key="4">
    <source>
        <dbReference type="ARBA" id="ARBA00023163"/>
    </source>
</evidence>
<keyword evidence="5" id="KW-0539">Nucleus</keyword>
<comment type="similarity">
    <text evidence="2 6">Belongs to the ELL/occludin family.</text>
</comment>
<dbReference type="Pfam" id="PF10390">
    <property type="entry name" value="ELL"/>
    <property type="match status" value="1"/>
</dbReference>
<feature type="compositionally biased region" description="Basic residues" evidence="7">
    <location>
        <begin position="433"/>
        <end position="442"/>
    </location>
</feature>
<feature type="compositionally biased region" description="Low complexity" evidence="7">
    <location>
        <begin position="367"/>
        <end position="386"/>
    </location>
</feature>
<evidence type="ECO:0000256" key="6">
    <source>
        <dbReference type="PROSITE-ProRule" id="PRU01324"/>
    </source>
</evidence>
<dbReference type="EMBL" id="GIIL01004478">
    <property type="protein sequence ID" value="NOV48204.1"/>
    <property type="molecule type" value="Transcribed_RNA"/>
</dbReference>
<feature type="compositionally biased region" description="Low complexity" evidence="7">
    <location>
        <begin position="73"/>
        <end position="93"/>
    </location>
</feature>
<dbReference type="InterPro" id="IPR031176">
    <property type="entry name" value="ELL/occludin"/>
</dbReference>
<keyword evidence="4" id="KW-0804">Transcription</keyword>
<keyword evidence="3" id="KW-0805">Transcription regulation</keyword>
<dbReference type="GO" id="GO:0000987">
    <property type="term" value="F:cis-regulatory region sequence-specific DNA binding"/>
    <property type="evidence" value="ECO:0007669"/>
    <property type="project" value="TreeGrafter"/>
</dbReference>
<evidence type="ECO:0000259" key="8">
    <source>
        <dbReference type="PROSITE" id="PS51980"/>
    </source>
</evidence>
<feature type="compositionally biased region" description="Polar residues" evidence="7">
    <location>
        <begin position="200"/>
        <end position="219"/>
    </location>
</feature>
<comment type="subcellular location">
    <subcellularLocation>
        <location evidence="1">Nucleus</location>
    </subcellularLocation>
</comment>
<accession>A0A6M2DQM9</accession>